<evidence type="ECO:0000256" key="1">
    <source>
        <dbReference type="SAM" id="Phobius"/>
    </source>
</evidence>
<gene>
    <name evidence="2" type="ORF">HMPREF0765_4858</name>
</gene>
<feature type="transmembrane region" description="Helical" evidence="1">
    <location>
        <begin position="6"/>
        <end position="23"/>
    </location>
</feature>
<name>C2G5K2_SPHSI</name>
<keyword evidence="1" id="KW-0812">Transmembrane</keyword>
<keyword evidence="1" id="KW-1133">Transmembrane helix</keyword>
<comment type="caution">
    <text evidence="2">The sequence shown here is derived from an EMBL/GenBank/DDBJ whole genome shotgun (WGS) entry which is preliminary data.</text>
</comment>
<dbReference type="HOGENOM" id="CLU_2773796_0_0_10"/>
<keyword evidence="1" id="KW-0472">Membrane</keyword>
<evidence type="ECO:0000313" key="2">
    <source>
        <dbReference type="EMBL" id="EEI89568.1"/>
    </source>
</evidence>
<reference evidence="2 3" key="1">
    <citation type="submission" date="2009-01" db="EMBL/GenBank/DDBJ databases">
        <authorList>
            <person name="Qin X."/>
            <person name="Bachman B."/>
            <person name="Battles P."/>
            <person name="Bell A."/>
            <person name="Bess C."/>
            <person name="Bickham C."/>
            <person name="Chaboub L."/>
            <person name="Chen D."/>
            <person name="Coyle M."/>
            <person name="Deiros D.R."/>
            <person name="Dinh H."/>
            <person name="Forbes L."/>
            <person name="Fowler G."/>
            <person name="Francisco L."/>
            <person name="Fu Q."/>
            <person name="Gubbala S."/>
            <person name="Hale W."/>
            <person name="Han Y."/>
            <person name="Hemphill L."/>
            <person name="Highlander S.K."/>
            <person name="Hirani K."/>
            <person name="Hogues M."/>
            <person name="Jackson L."/>
            <person name="Jakkamsetti A."/>
            <person name="Javaid M."/>
            <person name="Jiang H."/>
            <person name="Korchina V."/>
            <person name="Kovar C."/>
            <person name="Lara F."/>
            <person name="Lee S."/>
            <person name="Mata R."/>
            <person name="Mathew T."/>
            <person name="Moen C."/>
            <person name="Morales K."/>
            <person name="Munidasa M."/>
            <person name="Nazareth L."/>
            <person name="Ngo R."/>
            <person name="Nguyen L."/>
            <person name="Okwuonu G."/>
            <person name="Ongeri F."/>
            <person name="Patil S."/>
            <person name="Petrosino J."/>
            <person name="Pham C."/>
            <person name="Pham P."/>
            <person name="Pu L.-L."/>
            <person name="Puazo M."/>
            <person name="Raj R."/>
            <person name="Reid J."/>
            <person name="Rouhana J."/>
            <person name="Saada N."/>
            <person name="Shang Y."/>
            <person name="Simmons D."/>
            <person name="Thornton R."/>
            <person name="Warren J."/>
            <person name="Weissenberger G."/>
            <person name="Zhang J."/>
            <person name="Zhang L."/>
            <person name="Zhou C."/>
            <person name="Zhu D."/>
            <person name="Muzny D."/>
            <person name="Worley K."/>
            <person name="Gibbs R."/>
        </authorList>
    </citation>
    <scope>NUCLEOTIDE SEQUENCE [LARGE SCALE GENOMIC DNA]</scope>
    <source>
        <strain evidence="2 3">ATCC 33300</strain>
    </source>
</reference>
<proteinExistence type="predicted"/>
<evidence type="ECO:0000313" key="3">
    <source>
        <dbReference type="Proteomes" id="UP000006241"/>
    </source>
</evidence>
<dbReference type="Proteomes" id="UP000006241">
    <property type="component" value="Unassembled WGS sequence"/>
</dbReference>
<sequence>MEADVMEIVVFILVTFWHFCYFMNKPSLQKNAADKVRIKYKIQIGCLFLKSLFLFGKLVFKQLFLEMLF</sequence>
<dbReference type="AlphaFoldDB" id="C2G5K2"/>
<organism evidence="2 3">
    <name type="scientific">Sphingobacterium spiritivorum ATCC 33300</name>
    <dbReference type="NCBI Taxonomy" id="525372"/>
    <lineage>
        <taxon>Bacteria</taxon>
        <taxon>Pseudomonadati</taxon>
        <taxon>Bacteroidota</taxon>
        <taxon>Sphingobacteriia</taxon>
        <taxon>Sphingobacteriales</taxon>
        <taxon>Sphingobacteriaceae</taxon>
        <taxon>Sphingobacterium</taxon>
    </lineage>
</organism>
<feature type="transmembrane region" description="Helical" evidence="1">
    <location>
        <begin position="44"/>
        <end position="64"/>
    </location>
</feature>
<dbReference type="EMBL" id="ACHB01000102">
    <property type="protein sequence ID" value="EEI89568.1"/>
    <property type="molecule type" value="Genomic_DNA"/>
</dbReference>
<accession>C2G5K2</accession>
<protein>
    <submittedName>
        <fullName evidence="2">Uncharacterized protein</fullName>
    </submittedName>
</protein>